<accession>A0A0C2MN18</accession>
<evidence type="ECO:0000313" key="2">
    <source>
        <dbReference type="Proteomes" id="UP000031668"/>
    </source>
</evidence>
<gene>
    <name evidence="1" type="ORF">RF11_04388</name>
</gene>
<name>A0A0C2MN18_THEKT</name>
<sequence>MRIDNNLPCYDNNEDCDDLIDECLKSKHEKFEDDDDDDSPVPVTNQEAKKCIAVLQRYFMQEGNEGSPTSALNICADFIEVKCYKNERQTTLDSFFALK</sequence>
<proteinExistence type="predicted"/>
<dbReference type="OrthoDB" id="10039793at2759"/>
<evidence type="ECO:0000313" key="1">
    <source>
        <dbReference type="EMBL" id="KII65755.1"/>
    </source>
</evidence>
<dbReference type="OMA" id="CYKNERQ"/>
<organism evidence="1 2">
    <name type="scientific">Thelohanellus kitauei</name>
    <name type="common">Myxosporean</name>
    <dbReference type="NCBI Taxonomy" id="669202"/>
    <lineage>
        <taxon>Eukaryota</taxon>
        <taxon>Metazoa</taxon>
        <taxon>Cnidaria</taxon>
        <taxon>Myxozoa</taxon>
        <taxon>Myxosporea</taxon>
        <taxon>Bivalvulida</taxon>
        <taxon>Platysporina</taxon>
        <taxon>Myxobolidae</taxon>
        <taxon>Thelohanellus</taxon>
    </lineage>
</organism>
<reference evidence="1 2" key="1">
    <citation type="journal article" date="2014" name="Genome Biol. Evol.">
        <title>The genome of the myxosporean Thelohanellus kitauei shows adaptations to nutrient acquisition within its fish host.</title>
        <authorList>
            <person name="Yang Y."/>
            <person name="Xiong J."/>
            <person name="Zhou Z."/>
            <person name="Huo F."/>
            <person name="Miao W."/>
            <person name="Ran C."/>
            <person name="Liu Y."/>
            <person name="Zhang J."/>
            <person name="Feng J."/>
            <person name="Wang M."/>
            <person name="Wang M."/>
            <person name="Wang L."/>
            <person name="Yao B."/>
        </authorList>
    </citation>
    <scope>NUCLEOTIDE SEQUENCE [LARGE SCALE GENOMIC DNA]</scope>
    <source>
        <strain evidence="1">Wuqing</strain>
    </source>
</reference>
<keyword evidence="2" id="KW-1185">Reference proteome</keyword>
<dbReference type="Proteomes" id="UP000031668">
    <property type="component" value="Unassembled WGS sequence"/>
</dbReference>
<dbReference type="EMBL" id="JWZT01003733">
    <property type="protein sequence ID" value="KII65755.1"/>
    <property type="molecule type" value="Genomic_DNA"/>
</dbReference>
<protein>
    <submittedName>
        <fullName evidence="1">Uncharacterized protein</fullName>
    </submittedName>
</protein>
<dbReference type="AlphaFoldDB" id="A0A0C2MN18"/>
<comment type="caution">
    <text evidence="1">The sequence shown here is derived from an EMBL/GenBank/DDBJ whole genome shotgun (WGS) entry which is preliminary data.</text>
</comment>